<protein>
    <submittedName>
        <fullName evidence="12">ABC transporter, ATP-binding protein</fullName>
    </submittedName>
</protein>
<dbReference type="GO" id="GO:0005524">
    <property type="term" value="F:ATP binding"/>
    <property type="evidence" value="ECO:0007669"/>
    <property type="project" value="UniProtKB-KW"/>
</dbReference>
<gene>
    <name evidence="12" type="ORF">CMUC_1595</name>
</gene>
<dbReference type="PANTHER" id="PTHR24221">
    <property type="entry name" value="ATP-BINDING CASSETTE SUB-FAMILY B"/>
    <property type="match status" value="1"/>
</dbReference>
<dbReference type="GO" id="GO:0034040">
    <property type="term" value="F:ATPase-coupled lipid transmembrane transporter activity"/>
    <property type="evidence" value="ECO:0007669"/>
    <property type="project" value="TreeGrafter"/>
</dbReference>
<keyword evidence="4 9" id="KW-0812">Transmembrane</keyword>
<feature type="domain" description="ABC transmembrane type-1" evidence="11">
    <location>
        <begin position="21"/>
        <end position="282"/>
    </location>
</feature>
<dbReference type="RefSeq" id="WP_171994104.1">
    <property type="nucleotide sequence ID" value="NZ_CP012542.1"/>
</dbReference>
<dbReference type="AlphaFoldDB" id="A0A6G5QI26"/>
<dbReference type="SMART" id="SM00382">
    <property type="entry name" value="AAA"/>
    <property type="match status" value="1"/>
</dbReference>
<feature type="transmembrane region" description="Helical" evidence="9">
    <location>
        <begin position="20"/>
        <end position="48"/>
    </location>
</feature>
<evidence type="ECO:0000256" key="8">
    <source>
        <dbReference type="ARBA" id="ARBA00023136"/>
    </source>
</evidence>
<dbReference type="Gene3D" id="3.40.50.300">
    <property type="entry name" value="P-loop containing nucleotide triphosphate hydrolases"/>
    <property type="match status" value="1"/>
</dbReference>
<dbReference type="InterPro" id="IPR027417">
    <property type="entry name" value="P-loop_NTPase"/>
</dbReference>
<accession>A0A6G5QI26</accession>
<feature type="domain" description="ABC transporter" evidence="10">
    <location>
        <begin position="354"/>
        <end position="568"/>
    </location>
</feature>
<comment type="subcellular location">
    <subcellularLocation>
        <location evidence="1">Cell membrane</location>
        <topology evidence="1">Multi-pass membrane protein</topology>
    </subcellularLocation>
</comment>
<dbReference type="Gene3D" id="1.20.1560.10">
    <property type="entry name" value="ABC transporter type 1, transmembrane domain"/>
    <property type="match status" value="1"/>
</dbReference>
<keyword evidence="6 12" id="KW-0067">ATP-binding</keyword>
<evidence type="ECO:0000256" key="7">
    <source>
        <dbReference type="ARBA" id="ARBA00022989"/>
    </source>
</evidence>
<feature type="transmembrane region" description="Helical" evidence="9">
    <location>
        <begin position="266"/>
        <end position="285"/>
    </location>
</feature>
<dbReference type="InterPro" id="IPR003439">
    <property type="entry name" value="ABC_transporter-like_ATP-bd"/>
</dbReference>
<dbReference type="PROSITE" id="PS50893">
    <property type="entry name" value="ABC_TRANSPORTER_2"/>
    <property type="match status" value="1"/>
</dbReference>
<dbReference type="Pfam" id="PF00664">
    <property type="entry name" value="ABC_membrane"/>
    <property type="match status" value="1"/>
</dbReference>
<sequence length="568" mass="65754">MFNFIKKVNFIFGKKDRQGLFFIFLFSLFVSFVELFAISLIMPFVAIVNDSNYIFNNKILLFIYNLFNFKVPTHFTVFVGICLILFYCFRAIILMLYTYVTSRFTEGRYSEISQNIFKKLLHLSYVDFTNIKESDISKSIINEAHNICVSINNFLTIVVELMITVCIYVFMLYVDFKLTIFITLMLFVAVFVLLKIVSPRLKKYGKHREENQKQFFDTIYHVFNNYKMFKISTIKQHVIKENFKNASNIFRKSTTRMQFLNNMPRIFLETIMFLVLISIALFIVLDDGANLSERLHILSFMLLGMYRMVPSTNRILNSYGYIAYHHRAVDVIYEIYNMKQENFKNNGIDFKNEIRLNNLSFSYDNHHAALKNINLSIKKGSKIAIVGPSGSGKSTMIDIIMGLIVPSKNTLFVDGVGVDESNLISWRNKIAYVPQGIYLFDASIAENIYFGNNRDDDKIVDVLKKVCLYDFVMGLKDGVETNVGSNGVKLSGGQRQRIAIARTLYNDYDILILDEATSALDEKTEKTIMHEILSHNKDQTIIIVTHRLSSIKDCDYIYEVKNGLLSQI</sequence>
<dbReference type="PANTHER" id="PTHR24221:SF654">
    <property type="entry name" value="ATP-BINDING CASSETTE SUB-FAMILY B MEMBER 6"/>
    <property type="match status" value="1"/>
</dbReference>
<dbReference type="PROSITE" id="PS00211">
    <property type="entry name" value="ABC_TRANSPORTER_1"/>
    <property type="match status" value="1"/>
</dbReference>
<dbReference type="Pfam" id="PF00005">
    <property type="entry name" value="ABC_tran"/>
    <property type="match status" value="1"/>
</dbReference>
<keyword evidence="5" id="KW-0547">Nucleotide-binding</keyword>
<evidence type="ECO:0000256" key="9">
    <source>
        <dbReference type="SAM" id="Phobius"/>
    </source>
</evidence>
<reference evidence="12 13" key="1">
    <citation type="submission" date="2016-07" db="EMBL/GenBank/DDBJ databases">
        <title>Comparative genomics of the Campylobacter concisus group.</title>
        <authorList>
            <person name="Miller W.G."/>
            <person name="Yee E."/>
            <person name="Chapman M.H."/>
            <person name="Huynh S."/>
            <person name="Bono J.L."/>
            <person name="On S.L.W."/>
            <person name="StLeger J."/>
            <person name="Foster G."/>
            <person name="Parker C.T."/>
        </authorList>
    </citation>
    <scope>NUCLEOTIDE SEQUENCE [LARGE SCALE GENOMIC DNA]</scope>
    <source>
        <strain evidence="12 13">CCUG 21559</strain>
    </source>
</reference>
<feature type="transmembrane region" description="Helical" evidence="9">
    <location>
        <begin position="75"/>
        <end position="100"/>
    </location>
</feature>
<dbReference type="Proteomes" id="UP000503264">
    <property type="component" value="Chromosome"/>
</dbReference>
<dbReference type="GO" id="GO:0005886">
    <property type="term" value="C:plasma membrane"/>
    <property type="evidence" value="ECO:0007669"/>
    <property type="project" value="UniProtKB-SubCell"/>
</dbReference>
<dbReference type="CDD" id="cd18553">
    <property type="entry name" value="ABC_6TM_PglK_like"/>
    <property type="match status" value="1"/>
</dbReference>
<evidence type="ECO:0000259" key="11">
    <source>
        <dbReference type="PROSITE" id="PS50929"/>
    </source>
</evidence>
<dbReference type="PROSITE" id="PS50929">
    <property type="entry name" value="ABC_TM1F"/>
    <property type="match status" value="1"/>
</dbReference>
<keyword evidence="7 9" id="KW-1133">Transmembrane helix</keyword>
<dbReference type="InterPro" id="IPR017871">
    <property type="entry name" value="ABC_transporter-like_CS"/>
</dbReference>
<organism evidence="12 13">
    <name type="scientific">Campylobacter mucosalis CCUG 21559</name>
    <dbReference type="NCBI Taxonomy" id="1032067"/>
    <lineage>
        <taxon>Bacteria</taxon>
        <taxon>Pseudomonadati</taxon>
        <taxon>Campylobacterota</taxon>
        <taxon>Epsilonproteobacteria</taxon>
        <taxon>Campylobacterales</taxon>
        <taxon>Campylobacteraceae</taxon>
        <taxon>Campylobacter</taxon>
    </lineage>
</organism>
<dbReference type="SUPFAM" id="SSF90123">
    <property type="entry name" value="ABC transporter transmembrane region"/>
    <property type="match status" value="1"/>
</dbReference>
<keyword evidence="8 9" id="KW-0472">Membrane</keyword>
<evidence type="ECO:0000256" key="1">
    <source>
        <dbReference type="ARBA" id="ARBA00004651"/>
    </source>
</evidence>
<evidence type="ECO:0000256" key="2">
    <source>
        <dbReference type="ARBA" id="ARBA00022448"/>
    </source>
</evidence>
<proteinExistence type="predicted"/>
<dbReference type="InterPro" id="IPR036640">
    <property type="entry name" value="ABC1_TM_sf"/>
</dbReference>
<keyword evidence="2" id="KW-0813">Transport</keyword>
<evidence type="ECO:0000256" key="4">
    <source>
        <dbReference type="ARBA" id="ARBA00022692"/>
    </source>
</evidence>
<dbReference type="GO" id="GO:0140359">
    <property type="term" value="F:ABC-type transporter activity"/>
    <property type="evidence" value="ECO:0007669"/>
    <property type="project" value="InterPro"/>
</dbReference>
<dbReference type="FunFam" id="3.40.50.300:FF:000854">
    <property type="entry name" value="Multidrug ABC transporter ATP-binding protein"/>
    <property type="match status" value="1"/>
</dbReference>
<keyword evidence="13" id="KW-1185">Reference proteome</keyword>
<keyword evidence="3" id="KW-1003">Cell membrane</keyword>
<evidence type="ECO:0000259" key="10">
    <source>
        <dbReference type="PROSITE" id="PS50893"/>
    </source>
</evidence>
<dbReference type="InterPro" id="IPR039421">
    <property type="entry name" value="Type_1_exporter"/>
</dbReference>
<evidence type="ECO:0000313" key="13">
    <source>
        <dbReference type="Proteomes" id="UP000503264"/>
    </source>
</evidence>
<name>A0A6G5QI26_9BACT</name>
<dbReference type="InterPro" id="IPR003593">
    <property type="entry name" value="AAA+_ATPase"/>
</dbReference>
<dbReference type="GO" id="GO:0016887">
    <property type="term" value="F:ATP hydrolysis activity"/>
    <property type="evidence" value="ECO:0007669"/>
    <property type="project" value="InterPro"/>
</dbReference>
<dbReference type="SUPFAM" id="SSF52540">
    <property type="entry name" value="P-loop containing nucleoside triphosphate hydrolases"/>
    <property type="match status" value="1"/>
</dbReference>
<feature type="transmembrane region" description="Helical" evidence="9">
    <location>
        <begin position="180"/>
        <end position="198"/>
    </location>
</feature>
<feature type="transmembrane region" description="Helical" evidence="9">
    <location>
        <begin position="154"/>
        <end position="174"/>
    </location>
</feature>
<evidence type="ECO:0000256" key="6">
    <source>
        <dbReference type="ARBA" id="ARBA00022840"/>
    </source>
</evidence>
<dbReference type="InterPro" id="IPR011527">
    <property type="entry name" value="ABC1_TM_dom"/>
</dbReference>
<evidence type="ECO:0000256" key="3">
    <source>
        <dbReference type="ARBA" id="ARBA00022475"/>
    </source>
</evidence>
<dbReference type="CDD" id="cd03228">
    <property type="entry name" value="ABCC_MRP_Like"/>
    <property type="match status" value="1"/>
</dbReference>
<dbReference type="EMBL" id="CP012542">
    <property type="protein sequence ID" value="QCD45345.1"/>
    <property type="molecule type" value="Genomic_DNA"/>
</dbReference>
<evidence type="ECO:0000313" key="12">
    <source>
        <dbReference type="EMBL" id="QCD45345.1"/>
    </source>
</evidence>
<evidence type="ECO:0000256" key="5">
    <source>
        <dbReference type="ARBA" id="ARBA00022741"/>
    </source>
</evidence>